<dbReference type="GeneID" id="59329361"/>
<accession>A0A8H6FC15</accession>
<evidence type="ECO:0000256" key="2">
    <source>
        <dbReference type="ARBA" id="ARBA00009805"/>
    </source>
</evidence>
<proteinExistence type="inferred from homology"/>
<feature type="compositionally biased region" description="Polar residues" evidence="17">
    <location>
        <begin position="106"/>
        <end position="115"/>
    </location>
</feature>
<feature type="compositionally biased region" description="Polar residues" evidence="17">
    <location>
        <begin position="1"/>
        <end position="11"/>
    </location>
</feature>
<dbReference type="EMBL" id="JACCJB010000011">
    <property type="protein sequence ID" value="KAF6222892.1"/>
    <property type="molecule type" value="Genomic_DNA"/>
</dbReference>
<evidence type="ECO:0000256" key="13">
    <source>
        <dbReference type="ARBA" id="ARBA00023158"/>
    </source>
</evidence>
<dbReference type="SUPFAM" id="SSF54928">
    <property type="entry name" value="RNA-binding domain, RBD"/>
    <property type="match status" value="1"/>
</dbReference>
<keyword evidence="11" id="KW-0694">RNA-binding</keyword>
<evidence type="ECO:0000256" key="5">
    <source>
        <dbReference type="ARBA" id="ARBA00022679"/>
    </source>
</evidence>
<keyword evidence="6" id="KW-0548">Nucleotidyltransferase</keyword>
<dbReference type="GO" id="GO:0019843">
    <property type="term" value="F:rRNA binding"/>
    <property type="evidence" value="ECO:0007669"/>
    <property type="project" value="UniProtKB-KW"/>
</dbReference>
<comment type="catalytic activity">
    <reaction evidence="15">
        <text>RNA(n) + a ribonucleoside 5'-triphosphate = RNA(n+1) + diphosphate</text>
        <dbReference type="Rhea" id="RHEA:21248"/>
        <dbReference type="Rhea" id="RHEA-COMP:14527"/>
        <dbReference type="Rhea" id="RHEA-COMP:17342"/>
        <dbReference type="ChEBI" id="CHEBI:33019"/>
        <dbReference type="ChEBI" id="CHEBI:61557"/>
        <dbReference type="ChEBI" id="CHEBI:140395"/>
        <dbReference type="EC" id="2.7.7.48"/>
    </reaction>
</comment>
<feature type="region of interest" description="Disordered" evidence="17">
    <location>
        <begin position="138"/>
        <end position="203"/>
    </location>
</feature>
<keyword evidence="7" id="KW-0479">Metal-binding</keyword>
<feature type="domain" description="RDRP C-terminal head" evidence="19">
    <location>
        <begin position="1295"/>
        <end position="1439"/>
    </location>
</feature>
<keyword evidence="9" id="KW-0863">Zinc-finger</keyword>
<comment type="caution">
    <text evidence="20">The sequence shown here is derived from an EMBL/GenBank/DDBJ whole genome shotgun (WGS) entry which is preliminary data.</text>
</comment>
<evidence type="ECO:0000256" key="14">
    <source>
        <dbReference type="ARBA" id="ARBA00023274"/>
    </source>
</evidence>
<feature type="region of interest" description="Disordered" evidence="17">
    <location>
        <begin position="1"/>
        <end position="98"/>
    </location>
</feature>
<evidence type="ECO:0000256" key="4">
    <source>
        <dbReference type="ARBA" id="ARBA00022484"/>
    </source>
</evidence>
<comment type="similarity">
    <text evidence="2">Belongs to the eukaryotic ribosomal protein eL37 family.</text>
</comment>
<dbReference type="SUPFAM" id="SSF57829">
    <property type="entry name" value="Zn-binding ribosomal proteins"/>
    <property type="match status" value="1"/>
</dbReference>
<dbReference type="InterPro" id="IPR058752">
    <property type="entry name" value="RDRP_C_head"/>
</dbReference>
<dbReference type="InterPro" id="IPR007855">
    <property type="entry name" value="RDRP"/>
</dbReference>
<dbReference type="GO" id="GO:0006412">
    <property type="term" value="P:translation"/>
    <property type="evidence" value="ECO:0007669"/>
    <property type="project" value="InterPro"/>
</dbReference>
<keyword evidence="10" id="KW-0862">Zinc</keyword>
<keyword evidence="12" id="KW-0689">Ribosomal protein</keyword>
<dbReference type="InterPro" id="IPR018627">
    <property type="entry name" value="ELP6"/>
</dbReference>
<keyword evidence="14" id="KW-0687">Ribonucleoprotein</keyword>
<protein>
    <recommendedName>
        <fullName evidence="3">RNA-directed RNA polymerase</fullName>
        <ecNumber evidence="3">2.7.7.48</ecNumber>
    </recommendedName>
</protein>
<dbReference type="CDD" id="cd19495">
    <property type="entry name" value="Elp6"/>
    <property type="match status" value="1"/>
</dbReference>
<feature type="compositionally biased region" description="Basic and acidic residues" evidence="17">
    <location>
        <begin position="1706"/>
        <end position="1723"/>
    </location>
</feature>
<name>A0A8H6FC15_9LECA</name>
<evidence type="ECO:0000313" key="20">
    <source>
        <dbReference type="EMBL" id="KAF6222892.1"/>
    </source>
</evidence>
<evidence type="ECO:0000313" key="21">
    <source>
        <dbReference type="Proteomes" id="UP000593566"/>
    </source>
</evidence>
<dbReference type="Pfam" id="PF01907">
    <property type="entry name" value="Ribosomal_L37e"/>
    <property type="match status" value="1"/>
</dbReference>
<feature type="domain" description="RDRP core" evidence="18">
    <location>
        <begin position="691"/>
        <end position="1269"/>
    </location>
</feature>
<dbReference type="GO" id="GO:1990904">
    <property type="term" value="C:ribonucleoprotein complex"/>
    <property type="evidence" value="ECO:0007669"/>
    <property type="project" value="UniProtKB-KW"/>
</dbReference>
<dbReference type="GO" id="GO:0003968">
    <property type="term" value="F:RNA-directed RNA polymerase activity"/>
    <property type="evidence" value="ECO:0007669"/>
    <property type="project" value="UniProtKB-KW"/>
</dbReference>
<dbReference type="GO" id="GO:0033588">
    <property type="term" value="C:elongator holoenzyme complex"/>
    <property type="evidence" value="ECO:0007669"/>
    <property type="project" value="InterPro"/>
</dbReference>
<evidence type="ECO:0000256" key="10">
    <source>
        <dbReference type="ARBA" id="ARBA00022833"/>
    </source>
</evidence>
<dbReference type="EC" id="2.7.7.48" evidence="3"/>
<gene>
    <name evidence="20" type="ORF">HO133_000943</name>
</gene>
<evidence type="ECO:0000256" key="15">
    <source>
        <dbReference type="ARBA" id="ARBA00048744"/>
    </source>
</evidence>
<evidence type="ECO:0000259" key="18">
    <source>
        <dbReference type="Pfam" id="PF05183"/>
    </source>
</evidence>
<evidence type="ECO:0000259" key="19">
    <source>
        <dbReference type="Pfam" id="PF26253"/>
    </source>
</evidence>
<dbReference type="GO" id="GO:0003735">
    <property type="term" value="F:structural constituent of ribosome"/>
    <property type="evidence" value="ECO:0007669"/>
    <property type="project" value="InterPro"/>
</dbReference>
<evidence type="ECO:0000256" key="16">
    <source>
        <dbReference type="SAM" id="Coils"/>
    </source>
</evidence>
<feature type="compositionally biased region" description="Basic and acidic residues" evidence="17">
    <location>
        <begin position="47"/>
        <end position="63"/>
    </location>
</feature>
<dbReference type="InterPro" id="IPR011331">
    <property type="entry name" value="Ribosomal_eL37/eL43"/>
</dbReference>
<evidence type="ECO:0000256" key="11">
    <source>
        <dbReference type="ARBA" id="ARBA00022884"/>
    </source>
</evidence>
<keyword evidence="21" id="KW-1185">Reference proteome</keyword>
<keyword evidence="13" id="KW-0943">RNA-mediated gene silencing</keyword>
<dbReference type="GO" id="GO:0030422">
    <property type="term" value="P:siRNA processing"/>
    <property type="evidence" value="ECO:0007669"/>
    <property type="project" value="TreeGrafter"/>
</dbReference>
<dbReference type="GO" id="GO:0008270">
    <property type="term" value="F:zinc ion binding"/>
    <property type="evidence" value="ECO:0007669"/>
    <property type="project" value="UniProtKB-KW"/>
</dbReference>
<dbReference type="PANTHER" id="PTHR23079">
    <property type="entry name" value="RNA-DEPENDENT RNA POLYMERASE"/>
    <property type="match status" value="1"/>
</dbReference>
<evidence type="ECO:0000256" key="8">
    <source>
        <dbReference type="ARBA" id="ARBA00022730"/>
    </source>
</evidence>
<dbReference type="Pfam" id="PF09807">
    <property type="entry name" value="ELP6"/>
    <property type="match status" value="1"/>
</dbReference>
<evidence type="ECO:0000256" key="3">
    <source>
        <dbReference type="ARBA" id="ARBA00012494"/>
    </source>
</evidence>
<keyword evidence="16" id="KW-0175">Coiled coil</keyword>
<dbReference type="Gene3D" id="3.40.50.300">
    <property type="entry name" value="P-loop containing nucleotide triphosphate hydrolases"/>
    <property type="match status" value="1"/>
</dbReference>
<feature type="region of interest" description="Disordered" evidence="17">
    <location>
        <begin position="1438"/>
        <end position="1489"/>
    </location>
</feature>
<evidence type="ECO:0000256" key="7">
    <source>
        <dbReference type="ARBA" id="ARBA00022723"/>
    </source>
</evidence>
<reference evidence="20 21" key="1">
    <citation type="journal article" date="2020" name="Genomics">
        <title>Complete, high-quality genomes from long-read metagenomic sequencing of two wolf lichen thalli reveals enigmatic genome architecture.</title>
        <authorList>
            <person name="McKenzie S.K."/>
            <person name="Walston R.F."/>
            <person name="Allen J.L."/>
        </authorList>
    </citation>
    <scope>NUCLEOTIDE SEQUENCE [LARGE SCALE GENOMIC DNA]</scope>
    <source>
        <strain evidence="20">WasteWater1</strain>
    </source>
</reference>
<feature type="compositionally biased region" description="Low complexity" evidence="17">
    <location>
        <begin position="144"/>
        <end position="153"/>
    </location>
</feature>
<evidence type="ECO:0000256" key="12">
    <source>
        <dbReference type="ARBA" id="ARBA00022980"/>
    </source>
</evidence>
<evidence type="ECO:0000256" key="6">
    <source>
        <dbReference type="ARBA" id="ARBA00022695"/>
    </source>
</evidence>
<evidence type="ECO:0000256" key="1">
    <source>
        <dbReference type="ARBA" id="ARBA00005762"/>
    </source>
</evidence>
<feature type="compositionally biased region" description="Low complexity" evidence="17">
    <location>
        <begin position="69"/>
        <end position="84"/>
    </location>
</feature>
<feature type="region of interest" description="Disordered" evidence="17">
    <location>
        <begin position="2078"/>
        <end position="2099"/>
    </location>
</feature>
<organism evidence="20 21">
    <name type="scientific">Letharia lupina</name>
    <dbReference type="NCBI Taxonomy" id="560253"/>
    <lineage>
        <taxon>Eukaryota</taxon>
        <taxon>Fungi</taxon>
        <taxon>Dikarya</taxon>
        <taxon>Ascomycota</taxon>
        <taxon>Pezizomycotina</taxon>
        <taxon>Lecanoromycetes</taxon>
        <taxon>OSLEUM clade</taxon>
        <taxon>Lecanoromycetidae</taxon>
        <taxon>Lecanorales</taxon>
        <taxon>Lecanorineae</taxon>
        <taxon>Parmeliaceae</taxon>
        <taxon>Letharia</taxon>
    </lineage>
</organism>
<keyword evidence="4" id="KW-0696">RNA-directed RNA polymerase</keyword>
<dbReference type="GO" id="GO:0002098">
    <property type="term" value="P:tRNA wobble uridine modification"/>
    <property type="evidence" value="ECO:0007669"/>
    <property type="project" value="InterPro"/>
</dbReference>
<dbReference type="InterPro" id="IPR001569">
    <property type="entry name" value="Ribosomal_eL37"/>
</dbReference>
<dbReference type="RefSeq" id="XP_037152238.1">
    <property type="nucleotide sequence ID" value="XM_037291876.1"/>
</dbReference>
<evidence type="ECO:0000256" key="9">
    <source>
        <dbReference type="ARBA" id="ARBA00022771"/>
    </source>
</evidence>
<dbReference type="UniPathway" id="UPA00988"/>
<dbReference type="Pfam" id="PF26253">
    <property type="entry name" value="RdRP_head"/>
    <property type="match status" value="1"/>
</dbReference>
<keyword evidence="8" id="KW-0699">rRNA-binding</keyword>
<keyword evidence="5" id="KW-0808">Transferase</keyword>
<feature type="region of interest" description="Disordered" evidence="17">
    <location>
        <begin position="1692"/>
        <end position="1735"/>
    </location>
</feature>
<feature type="coiled-coil region" evidence="16">
    <location>
        <begin position="945"/>
        <end position="972"/>
    </location>
</feature>
<dbReference type="InterPro" id="IPR035979">
    <property type="entry name" value="RBD_domain_sf"/>
</dbReference>
<dbReference type="InterPro" id="IPR011332">
    <property type="entry name" value="Ribosomal_zn-bd"/>
</dbReference>
<comment type="similarity">
    <text evidence="1">Belongs to the RdRP family.</text>
</comment>
<feature type="region of interest" description="Disordered" evidence="17">
    <location>
        <begin position="106"/>
        <end position="125"/>
    </location>
</feature>
<dbReference type="Proteomes" id="UP000593566">
    <property type="component" value="Unassembled WGS sequence"/>
</dbReference>
<dbReference type="InterPro" id="IPR057596">
    <property type="entry name" value="RDRP_core"/>
</dbReference>
<dbReference type="CDD" id="cd00590">
    <property type="entry name" value="RRM_SF"/>
    <property type="match status" value="1"/>
</dbReference>
<dbReference type="GO" id="GO:0031380">
    <property type="term" value="C:nuclear RNA-directed RNA polymerase complex"/>
    <property type="evidence" value="ECO:0007669"/>
    <property type="project" value="TreeGrafter"/>
</dbReference>
<feature type="compositionally biased region" description="Low complexity" evidence="17">
    <location>
        <begin position="175"/>
        <end position="188"/>
    </location>
</feature>
<dbReference type="PANTHER" id="PTHR23079:SF55">
    <property type="entry name" value="RNA-DIRECTED RNA POLYMERASE"/>
    <property type="match status" value="1"/>
</dbReference>
<dbReference type="Pfam" id="PF05183">
    <property type="entry name" value="RdRP"/>
    <property type="match status" value="1"/>
</dbReference>
<sequence length="2099" mass="234520">MALSEAMNSIGSVIGGRSNIDGPVELSLPRACVSSDSEDENTAVRLPDIDQRKPLGKDAKDSMTDSDSDQQQQSSSLNSTSSPSCYFDHHPTRVNLPPSQHIQNVKKSFEASSSGGPRRRGANRGIKAARRRFLLEKAAKQQEAKAASEALEAGNQTSDMSTKPSTPLLNGLGVSISSSSTSSTFQTSAHQKATPQPVGLLPSQSLYAQNPTPFSTITNGVYNQSSSHGRPNSIVQHPLPRLPNDFSHLSSVMTRRDHRIQNDWALGEYIFIKVCDLPDSATTRDLWTAFRHEGHIAHIRLYQNAKGHRDGGAKVKFSPPPAKAFWKRGKYSIQLAGGRTISVRVYNETRQQSVLPVQSKSKYPETMTMYAESLDFGTMFDQITMMNMRRVLPTRETGIKFCMNMFHKEISVEFPMHIVDPRATSNNPNMRRGKYDRTELFQFRIPFTQLKVIHRIEGQGHKLILLISMETPPKYFKQLDPSKSHDDQAVTWGDNDAWYRQTDLVYVPNDLKKSSLTWKKTNPIIDLGRWTTYHLVFNSPENGLPQFDQMREALRDYNIEIVPFPNFYITSKRDAPVWKLIDLPLKKRSNKGTGLEEMIHANKPRMAFEARYQLEVCFSQGFLNEHNLSEHFITTLMNMNVEQAQDLLEYIANHGNRIYDPMLLLQAINGKASLSRTKIPSYCAYVRSATVTPTTVHFLTPVAETSNRVIRQYSQYADRFLRVRFTEEKTEGKIHPTHKDTMNEVFTRVKRVLTNGIRIGDRTYEFLACGNSQFREHGAYFFAPLPNLTTEKIRQWMGMFREIKTVALYTSRLGQCFSTTRAIHGARATMVEIPDIRRNGHNFTDGVGRISPFLAHLAASELGILQHSQDPPSVFQIRVGGCKGVLAISPDSVGRQIHIRKSQYKFPAMDENLEIIRWSQYVFANLNRQLILILSALGVPDQVFARKLQTQLSRLERAMTDETMALAILQKEIDHNQMTLTVASMVLDGFQKTREPFVTSLLQLWRAWSIKYLKEKARITIGSGALLLGCVDETATLRGHFNDSPKLSADASNDEKARHVPQVFAQISKNSDGRPEVMLGPMLLARNPSLHPGDVRVVCGVDVPQLHHLKDVVVLPQTGDRDVAGMCSGGDLDGDDFLVIWDQDLLPSEWNHEAMDYSRPPMEQPNENIGIDDLTTFFVTYMKNDTLARIAHAHTANADYLEEGVKEARCLELANLHSMAVDYVKTGQPAQLTRDLEPLKWPHFMEKVGKKQHQIYTSKKVLGQLYDQVERIDFVPAFTAPFDPRILRAYRLDENILQSAREIKDEYDAHMRRIMAQQEIKTEFEVWSTFVLQHSSTNNAFKYHEQIGEISMALKDQFRLICHERAGGKDYKHIGPFAAAMYEVTAGEVTAAVEECHRVQLVGGQSRPLREMTASAMPLMSFPWLFQDVLGKIAKSNTSEAEGPISVRGEIGSKAAVPPDEIKAPQPKPSRVGPSMLDSSDYLETSEDTTHPGVLLELFGRSRESYERDRPTAAEYIPSSSISAKSFNSSMGSSVEHGSSANEGLIDFSSSSSPELLARKFHDDHYYNPEASVEGNFKSTARSVSHLRGSERPLDSQGRIEVARLAGEEQTAALNEAFFGGILGDDKDLSIESDCTIPEGSNLRLLTDLMMGLSAPSDEPEDRKLKSFHKEKKKALEDVFFGRAEEQAVKTSQLSTVDLSDEVERDEEKERTMKEEENNHEANNEVGYSSDSDAESDEVIVSIDTKGNLLDQLATIAEDDAVPGSTMMPSQPLIPPLLSPNLSAQPCTSLTLLTSTLGATTNWLVLRFVCATLKSKGYGTGHDCHGTQGDPFDQRIVLVSWLRDWAWWRESGRKLGIDFQRVHLIDALSNGLGMGAGGLADVKKAIMKAIGSKKTPTGGGNVILILDGLDFLLAATGWEVLGMLDMIGELREHVYSTIIATAADMPLSQSPTTPLEISHAAFVMSLAHQARSILSVRGLDTGVAKDVSGVLRISKGAEESRDEGDVEERECLYYREDNLAQDDEGRCGRRSLHIQKHTCSSCGYPAAKIRQYNWGMKAKRRKTTGTGRMRSMKEVPRKFKNGFQTGAPKGARGTTTNPA</sequence>
<dbReference type="InterPro" id="IPR027417">
    <property type="entry name" value="P-loop_NTPase"/>
</dbReference>
<dbReference type="GO" id="GO:0005840">
    <property type="term" value="C:ribosome"/>
    <property type="evidence" value="ECO:0007669"/>
    <property type="project" value="UniProtKB-KW"/>
</dbReference>
<evidence type="ECO:0000256" key="17">
    <source>
        <dbReference type="SAM" id="MobiDB-lite"/>
    </source>
</evidence>
<dbReference type="Gene3D" id="2.20.25.30">
    <property type="match status" value="1"/>
</dbReference>
<feature type="compositionally biased region" description="Polar residues" evidence="17">
    <location>
        <begin position="154"/>
        <end position="168"/>
    </location>
</feature>